<proteinExistence type="predicted"/>
<keyword evidence="1" id="KW-1133">Transmembrane helix</keyword>
<name>A0A0A9H195_ARUDO</name>
<reference evidence="2" key="2">
    <citation type="journal article" date="2015" name="Data Brief">
        <title>Shoot transcriptome of the giant reed, Arundo donax.</title>
        <authorList>
            <person name="Barrero R.A."/>
            <person name="Guerrero F.D."/>
            <person name="Moolhuijzen P."/>
            <person name="Goolsby J.A."/>
            <person name="Tidwell J."/>
            <person name="Bellgard S.E."/>
            <person name="Bellgard M.I."/>
        </authorList>
    </citation>
    <scope>NUCLEOTIDE SEQUENCE</scope>
    <source>
        <tissue evidence="2">Shoot tissue taken approximately 20 cm above the soil surface</tissue>
    </source>
</reference>
<reference evidence="2" key="1">
    <citation type="submission" date="2014-09" db="EMBL/GenBank/DDBJ databases">
        <authorList>
            <person name="Magalhaes I.L.F."/>
            <person name="Oliveira U."/>
            <person name="Santos F.R."/>
            <person name="Vidigal T.H.D.A."/>
            <person name="Brescovit A.D."/>
            <person name="Santos A.J."/>
        </authorList>
    </citation>
    <scope>NUCLEOTIDE SEQUENCE</scope>
    <source>
        <tissue evidence="2">Shoot tissue taken approximately 20 cm above the soil surface</tissue>
    </source>
</reference>
<dbReference type="EMBL" id="GBRH01171283">
    <property type="protein sequence ID" value="JAE26613.1"/>
    <property type="molecule type" value="Transcribed_RNA"/>
</dbReference>
<evidence type="ECO:0000313" key="2">
    <source>
        <dbReference type="EMBL" id="JAE26613.1"/>
    </source>
</evidence>
<feature type="transmembrane region" description="Helical" evidence="1">
    <location>
        <begin position="12"/>
        <end position="30"/>
    </location>
</feature>
<keyword evidence="1" id="KW-0472">Membrane</keyword>
<sequence>MLPNLSDGLRSFSTLILFIASSAFVTSKGIDRFAFCVKRMAFGGKGKTLLMDLGEWGGVSILM</sequence>
<evidence type="ECO:0000256" key="1">
    <source>
        <dbReference type="SAM" id="Phobius"/>
    </source>
</evidence>
<dbReference type="AlphaFoldDB" id="A0A0A9H195"/>
<keyword evidence="1" id="KW-0812">Transmembrane</keyword>
<protein>
    <submittedName>
        <fullName evidence="2">Uncharacterized protein</fullName>
    </submittedName>
</protein>
<organism evidence="2">
    <name type="scientific">Arundo donax</name>
    <name type="common">Giant reed</name>
    <name type="synonym">Donax arundinaceus</name>
    <dbReference type="NCBI Taxonomy" id="35708"/>
    <lineage>
        <taxon>Eukaryota</taxon>
        <taxon>Viridiplantae</taxon>
        <taxon>Streptophyta</taxon>
        <taxon>Embryophyta</taxon>
        <taxon>Tracheophyta</taxon>
        <taxon>Spermatophyta</taxon>
        <taxon>Magnoliopsida</taxon>
        <taxon>Liliopsida</taxon>
        <taxon>Poales</taxon>
        <taxon>Poaceae</taxon>
        <taxon>PACMAD clade</taxon>
        <taxon>Arundinoideae</taxon>
        <taxon>Arundineae</taxon>
        <taxon>Arundo</taxon>
    </lineage>
</organism>
<accession>A0A0A9H195</accession>